<keyword evidence="3" id="KW-1185">Reference proteome</keyword>
<dbReference type="Gene3D" id="3.40.50.300">
    <property type="entry name" value="P-loop containing nucleotide triphosphate hydrolases"/>
    <property type="match status" value="1"/>
</dbReference>
<dbReference type="SUPFAM" id="SSF52540">
    <property type="entry name" value="P-loop containing nucleoside triphosphate hydrolases"/>
    <property type="match status" value="1"/>
</dbReference>
<reference evidence="2 3" key="1">
    <citation type="submission" date="2018-08" db="EMBL/GenBank/DDBJ databases">
        <title>Sequencing the genomes of 1000 actinobacteria strains.</title>
        <authorList>
            <person name="Klenk H.-P."/>
        </authorList>
    </citation>
    <scope>NUCLEOTIDE SEQUENCE [LARGE SCALE GENOMIC DNA]</scope>
    <source>
        <strain evidence="2 3">DSM 44099</strain>
    </source>
</reference>
<comment type="similarity">
    <text evidence="1">Belongs to the class-IV pyridoxal-phosphate-dependent aminotransferase family.</text>
</comment>
<dbReference type="Pfam" id="PF19798">
    <property type="entry name" value="Sulfotransfer_5"/>
    <property type="match status" value="1"/>
</dbReference>
<protein>
    <recommendedName>
        <fullName evidence="4">Sulfotransferase family protein</fullName>
    </recommendedName>
</protein>
<comment type="caution">
    <text evidence="2">The sequence shown here is derived from an EMBL/GenBank/DDBJ whole genome shotgun (WGS) entry which is preliminary data.</text>
</comment>
<dbReference type="AlphaFoldDB" id="A0A3D9ZX45"/>
<proteinExistence type="inferred from homology"/>
<accession>A0A3D9ZX45</accession>
<evidence type="ECO:0008006" key="4">
    <source>
        <dbReference type="Google" id="ProtNLM"/>
    </source>
</evidence>
<gene>
    <name evidence="2" type="ORF">DFJ67_7813</name>
</gene>
<sequence length="240" mass="25935">MAARSAGAGVTRIAMWSGPRNVSTALMRSFGARPDCAVVDEPLYASYLAATGLDHPGRAEVLASQPTRWSSAVAALERPSGKALQYEKHMAHHLLPEVGRGWLGRVTNAYLIRDPAHVVASYAKVRGEPTLEDLGYPQQVEIFRRHGGPVLDSAALLRDPAGQLSKLCAALGIPFDEAMLRWESGPRDTDGVWAPHWYAAVEQSTGFAPYRDSPAPVPAHLAPLVVAAQPFYDELAAHRL</sequence>
<dbReference type="PANTHER" id="PTHR42743">
    <property type="entry name" value="AMINO-ACID AMINOTRANSFERASE"/>
    <property type="match status" value="1"/>
</dbReference>
<evidence type="ECO:0000313" key="3">
    <source>
        <dbReference type="Proteomes" id="UP000256913"/>
    </source>
</evidence>
<evidence type="ECO:0000256" key="1">
    <source>
        <dbReference type="ARBA" id="ARBA00009320"/>
    </source>
</evidence>
<dbReference type="GO" id="GO:0019752">
    <property type="term" value="P:carboxylic acid metabolic process"/>
    <property type="evidence" value="ECO:0007669"/>
    <property type="project" value="TreeGrafter"/>
</dbReference>
<dbReference type="OrthoDB" id="272985at2"/>
<dbReference type="InterPro" id="IPR027417">
    <property type="entry name" value="P-loop_NTPase"/>
</dbReference>
<organism evidence="2 3">
    <name type="scientific">Asanoa ferruginea</name>
    <dbReference type="NCBI Taxonomy" id="53367"/>
    <lineage>
        <taxon>Bacteria</taxon>
        <taxon>Bacillati</taxon>
        <taxon>Actinomycetota</taxon>
        <taxon>Actinomycetes</taxon>
        <taxon>Micromonosporales</taxon>
        <taxon>Micromonosporaceae</taxon>
        <taxon>Asanoa</taxon>
    </lineage>
</organism>
<dbReference type="PANTHER" id="PTHR42743:SF11">
    <property type="entry name" value="AMINODEOXYCHORISMATE LYASE"/>
    <property type="match status" value="1"/>
</dbReference>
<dbReference type="Proteomes" id="UP000256913">
    <property type="component" value="Unassembled WGS sequence"/>
</dbReference>
<name>A0A3D9ZX45_9ACTN</name>
<evidence type="ECO:0000313" key="2">
    <source>
        <dbReference type="EMBL" id="REG01726.1"/>
    </source>
</evidence>
<dbReference type="EMBL" id="QUMQ01000001">
    <property type="protein sequence ID" value="REG01726.1"/>
    <property type="molecule type" value="Genomic_DNA"/>
</dbReference>
<dbReference type="InterPro" id="IPR050571">
    <property type="entry name" value="Class-IV_PLP-Dep_Aminotrnsfr"/>
</dbReference>